<keyword evidence="3" id="KW-1185">Reference proteome</keyword>
<evidence type="ECO:0000313" key="3">
    <source>
        <dbReference type="Proteomes" id="UP000246171"/>
    </source>
</evidence>
<dbReference type="AlphaFoldDB" id="A0A317V8S1"/>
<proteinExistence type="predicted"/>
<dbReference type="GeneID" id="37053437"/>
<gene>
    <name evidence="2" type="ORF">BO83DRAFT_379298</name>
</gene>
<protein>
    <submittedName>
        <fullName evidence="2">Uncharacterized protein</fullName>
    </submittedName>
</protein>
<sequence length="69" mass="7544">MGVCVPHISQSLLLVVRNLVVEKYALFSLPRPLAAVAHSDGTSSSTDMRHPPKHPKKYSGAQTELLLSY</sequence>
<evidence type="ECO:0000256" key="1">
    <source>
        <dbReference type="SAM" id="MobiDB-lite"/>
    </source>
</evidence>
<evidence type="ECO:0000313" key="2">
    <source>
        <dbReference type="EMBL" id="PWY70546.1"/>
    </source>
</evidence>
<name>A0A317V8S1_ASPEC</name>
<reference evidence="2" key="1">
    <citation type="submission" date="2016-12" db="EMBL/GenBank/DDBJ databases">
        <title>The genomes of Aspergillus section Nigri reveals drivers in fungal speciation.</title>
        <authorList>
            <consortium name="DOE Joint Genome Institute"/>
            <person name="Vesth T.C."/>
            <person name="Nybo J."/>
            <person name="Theobald S."/>
            <person name="Brandl J."/>
            <person name="Frisvad J.C."/>
            <person name="Nielsen K.F."/>
            <person name="Lyhne E.K."/>
            <person name="Kogle M.E."/>
            <person name="Kuo A."/>
            <person name="Riley R."/>
            <person name="Clum A."/>
            <person name="Nolan M."/>
            <person name="Lipzen A."/>
            <person name="Salamov A."/>
            <person name="Henrissat B."/>
            <person name="Wiebenga A."/>
            <person name="De vries R.P."/>
            <person name="Grigoriev I.V."/>
            <person name="Mortensen U.H."/>
            <person name="Andersen M.R."/>
            <person name="Baker S.E."/>
        </authorList>
    </citation>
    <scope>NUCLEOTIDE SEQUENCE</scope>
    <source>
        <strain evidence="2">CBS 122712</strain>
    </source>
</reference>
<dbReference type="RefSeq" id="XP_025386883.1">
    <property type="nucleotide sequence ID" value="XM_025531475.1"/>
</dbReference>
<dbReference type="EMBL" id="MSFU01000016">
    <property type="protein sequence ID" value="PWY70546.1"/>
    <property type="molecule type" value="Genomic_DNA"/>
</dbReference>
<feature type="region of interest" description="Disordered" evidence="1">
    <location>
        <begin position="37"/>
        <end position="69"/>
    </location>
</feature>
<accession>A0A317V8S1</accession>
<dbReference type="Proteomes" id="UP000246171">
    <property type="component" value="Unassembled WGS sequence"/>
</dbReference>
<organism evidence="2 3">
    <name type="scientific">Aspergillus eucalypticola (strain CBS 122712 / IBT 29274)</name>
    <dbReference type="NCBI Taxonomy" id="1448314"/>
    <lineage>
        <taxon>Eukaryota</taxon>
        <taxon>Fungi</taxon>
        <taxon>Dikarya</taxon>
        <taxon>Ascomycota</taxon>
        <taxon>Pezizomycotina</taxon>
        <taxon>Eurotiomycetes</taxon>
        <taxon>Eurotiomycetidae</taxon>
        <taxon>Eurotiales</taxon>
        <taxon>Aspergillaceae</taxon>
        <taxon>Aspergillus</taxon>
        <taxon>Aspergillus subgen. Circumdati</taxon>
    </lineage>
</organism>
<comment type="caution">
    <text evidence="2">The sequence shown here is derived from an EMBL/GenBank/DDBJ whole genome shotgun (WGS) entry which is preliminary data.</text>
</comment>
<dbReference type="VEuPathDB" id="FungiDB:BO83DRAFT_379298"/>